<sequence length="1155" mass="130132">MEFVVGGSEATMKSLLGKLGGLLAQEYSVIRGVRGDVQYISDELATMQAFLGDIGSAPEGHDLRLKDWMKQIRDMGYDMEDCIDDFTHRLPQDSLSDVKCSFIVTRIHELWTFWPRRQIAYRIGELKVRAHHIAERRSRYGVDNPKQGKGNGNGTSSGTGSIAEHMTDIRQLIHIREPVGAVEDMKRLRGWLTKHSGLEKHRSALSLVGFGGVGKTTIATALYREFRNEFDCRASVTVSQNYDEDEVLRDILRQIKTADILSQINPQDREQELQGSSTRRSLLGDLKRFVPRICGNKETISPDQTFDEQKRPLDERRDIHGEVKSHDRKQQGSSPEESLEKKQNIASDIRSAVSQFVPLICGLNKEVTDSSSDFTKNKIETMEHDQLVEVLKTRLSGKRYLLLIDDIWSAETWDKIRIWLPYDNTKDSRVIVTTRFQAVGAACSDREGTDLLHTVNVLNPADSGSLFDHSVSETRGSKGKETVSKGLQSEGDGADNMHIADEHANDSRTPQNHGAPSDETKNSKGSNNSVSKPHLESIDTQSTSDEHTDDSRVPFGHTVSEFKNSNGQENKKGARKVWEYCGGLPLAIVTMAGLVSCNPEQKDGYWNKIFQDFFPEQVAPLTLDGITRILDYCYSNLPPELRTCSLYLSIFPKGMTISRKRLTRRWISECFLTEKQGLTAEEVAEIYFNQLIRRKIIRPVDHSSNGKVKSFKVHDMILEYIVSKSSEENFITVVGGHWLMPTPSNKVRRLSMQSSGSKHGSSTKGMNLSQVRSLTAFGSKTQRLPFHSFNNGIIQVLDLEGWKGLEQKHLSDICRMVVLKYLSLRWTEVSEIPSKIDKLEHLETLDIRETNVAVLPKSFGRLKLLRSMLGGSKNPRKTLKLPQETNSEPMKGLRILSGIEITEESAAAVASLHQLTGLRKLAIYKLNIQEGSKTFKQLRSSIEYLCSCGLQTLAITDEGSDFINSLDSMSAPPRYLIGLELSGKMEKPPNWISHLNNLYKLTLSVTVLQTKTFQLIQGLSKLFSLTFTLSAAKDDQDIVDILEENKQLTDREIIVPPGGFENLKLLRFFATLVPRLSFAVKKEEKVMPALERIDMRFQAFEGIYGIETLESLQEVHLSVDSQADEITKFLVEDLKDTNKRFDKECSYKCPKIITG</sequence>
<reference evidence="1" key="1">
    <citation type="submission" date="2021-05" db="EMBL/GenBank/DDBJ databases">
        <authorList>
            <person name="Scholz U."/>
            <person name="Mascher M."/>
            <person name="Fiebig A."/>
        </authorList>
    </citation>
    <scope>NUCLEOTIDE SEQUENCE [LARGE SCALE GENOMIC DNA]</scope>
</reference>
<protein>
    <submittedName>
        <fullName evidence="1">Uncharacterized protein</fullName>
    </submittedName>
</protein>
<accession>A0ACD5X0D4</accession>
<evidence type="ECO:0000313" key="1">
    <source>
        <dbReference type="EnsemblPlants" id="AVESA.00010b.r2.4DG0731140.1.CDS"/>
    </source>
</evidence>
<organism evidence="1 2">
    <name type="scientific">Avena sativa</name>
    <name type="common">Oat</name>
    <dbReference type="NCBI Taxonomy" id="4498"/>
    <lineage>
        <taxon>Eukaryota</taxon>
        <taxon>Viridiplantae</taxon>
        <taxon>Streptophyta</taxon>
        <taxon>Embryophyta</taxon>
        <taxon>Tracheophyta</taxon>
        <taxon>Spermatophyta</taxon>
        <taxon>Magnoliopsida</taxon>
        <taxon>Liliopsida</taxon>
        <taxon>Poales</taxon>
        <taxon>Poaceae</taxon>
        <taxon>BOP clade</taxon>
        <taxon>Pooideae</taxon>
        <taxon>Poodae</taxon>
        <taxon>Poeae</taxon>
        <taxon>Poeae Chloroplast Group 1 (Aveneae type)</taxon>
        <taxon>Aveninae</taxon>
        <taxon>Avena</taxon>
    </lineage>
</organism>
<reference evidence="1" key="2">
    <citation type="submission" date="2025-09" db="UniProtKB">
        <authorList>
            <consortium name="EnsemblPlants"/>
        </authorList>
    </citation>
    <scope>IDENTIFICATION</scope>
</reference>
<proteinExistence type="predicted"/>
<dbReference type="Proteomes" id="UP001732700">
    <property type="component" value="Chromosome 4D"/>
</dbReference>
<name>A0ACD5X0D4_AVESA</name>
<dbReference type="EnsemblPlants" id="AVESA.00010b.r2.4DG0731140.1">
    <property type="protein sequence ID" value="AVESA.00010b.r2.4DG0731140.1.CDS"/>
    <property type="gene ID" value="AVESA.00010b.r2.4DG0731140"/>
</dbReference>
<keyword evidence="2" id="KW-1185">Reference proteome</keyword>
<evidence type="ECO:0000313" key="2">
    <source>
        <dbReference type="Proteomes" id="UP001732700"/>
    </source>
</evidence>